<evidence type="ECO:0000256" key="2">
    <source>
        <dbReference type="SAM" id="Phobius"/>
    </source>
</evidence>
<feature type="transmembrane region" description="Helical" evidence="2">
    <location>
        <begin position="164"/>
        <end position="183"/>
    </location>
</feature>
<keyword evidence="2" id="KW-0812">Transmembrane</keyword>
<dbReference type="EMBL" id="JARBJD010000030">
    <property type="protein sequence ID" value="KAK2959403.1"/>
    <property type="molecule type" value="Genomic_DNA"/>
</dbReference>
<feature type="transmembrane region" description="Helical" evidence="2">
    <location>
        <begin position="6"/>
        <end position="30"/>
    </location>
</feature>
<organism evidence="3 4">
    <name type="scientific">Blattamonas nauphoetae</name>
    <dbReference type="NCBI Taxonomy" id="2049346"/>
    <lineage>
        <taxon>Eukaryota</taxon>
        <taxon>Metamonada</taxon>
        <taxon>Preaxostyla</taxon>
        <taxon>Oxymonadida</taxon>
        <taxon>Blattamonas</taxon>
    </lineage>
</organism>
<comment type="caution">
    <text evidence="3">The sequence shown here is derived from an EMBL/GenBank/DDBJ whole genome shotgun (WGS) entry which is preliminary data.</text>
</comment>
<dbReference type="Proteomes" id="UP001281761">
    <property type="component" value="Unassembled WGS sequence"/>
</dbReference>
<sequence>MSTPGVLAFCISVNWIQLVLNVLTFCIALEEFFRVYVIRYAKTRISQCDETFWFHFMVIFHPFIRSLASIFLEHACVPLSIESIVSRIFLSVYNYLFTAAFVLIIVKWSQLVHKHRSGRKKAYVILVTADIIFCGVIPLVLTIVIAISARLRPKLHPIVALIELIYYTLLNASLAVLFAIYGIRAQFVVKKLLKNRLSLSGPSSSSDSEPVRPNSHLRLKLFVQTLLALICFLFRTCMYFILSLFGMDEVSLGVLGLLKDGIGDSALTIILLFMNIPAKTYRKKKRRANASTSRDEIGSVRPAERRKSRKTLPNEQQSLLINTQETPSEYSLFYRDQRIETLNSF</sequence>
<evidence type="ECO:0000313" key="3">
    <source>
        <dbReference type="EMBL" id="KAK2959403.1"/>
    </source>
</evidence>
<keyword evidence="2" id="KW-0472">Membrane</keyword>
<accession>A0ABQ9Y6R1</accession>
<keyword evidence="2" id="KW-1133">Transmembrane helix</keyword>
<feature type="transmembrane region" description="Helical" evidence="2">
    <location>
        <begin position="123"/>
        <end position="149"/>
    </location>
</feature>
<feature type="transmembrane region" description="Helical" evidence="2">
    <location>
        <begin position="92"/>
        <end position="111"/>
    </location>
</feature>
<evidence type="ECO:0000256" key="1">
    <source>
        <dbReference type="SAM" id="MobiDB-lite"/>
    </source>
</evidence>
<feature type="transmembrane region" description="Helical" evidence="2">
    <location>
        <begin position="51"/>
        <end position="72"/>
    </location>
</feature>
<keyword evidence="4" id="KW-1185">Reference proteome</keyword>
<feature type="transmembrane region" description="Helical" evidence="2">
    <location>
        <begin position="221"/>
        <end position="242"/>
    </location>
</feature>
<feature type="compositionally biased region" description="Basic and acidic residues" evidence="1">
    <location>
        <begin position="293"/>
        <end position="305"/>
    </location>
</feature>
<protein>
    <submittedName>
        <fullName evidence="3">Uncharacterized protein</fullName>
    </submittedName>
</protein>
<evidence type="ECO:0000313" key="4">
    <source>
        <dbReference type="Proteomes" id="UP001281761"/>
    </source>
</evidence>
<reference evidence="3 4" key="1">
    <citation type="journal article" date="2022" name="bioRxiv">
        <title>Genomics of Preaxostyla Flagellates Illuminates Evolutionary Transitions and the Path Towards Mitochondrial Loss.</title>
        <authorList>
            <person name="Novak L.V.F."/>
            <person name="Treitli S.C."/>
            <person name="Pyrih J."/>
            <person name="Halakuc P."/>
            <person name="Pipaliya S.V."/>
            <person name="Vacek V."/>
            <person name="Brzon O."/>
            <person name="Soukal P."/>
            <person name="Eme L."/>
            <person name="Dacks J.B."/>
            <person name="Karnkowska A."/>
            <person name="Elias M."/>
            <person name="Hampl V."/>
        </authorList>
    </citation>
    <scope>NUCLEOTIDE SEQUENCE [LARGE SCALE GENOMIC DNA]</scope>
    <source>
        <strain evidence="3">NAU3</strain>
        <tissue evidence="3">Gut</tissue>
    </source>
</reference>
<proteinExistence type="predicted"/>
<feature type="region of interest" description="Disordered" evidence="1">
    <location>
        <begin position="284"/>
        <end position="318"/>
    </location>
</feature>
<gene>
    <name evidence="3" type="ORF">BLNAU_5712</name>
</gene>
<name>A0ABQ9Y6R1_9EUKA</name>
<feature type="transmembrane region" description="Helical" evidence="2">
    <location>
        <begin position="262"/>
        <end position="278"/>
    </location>
</feature>